<organism evidence="2">
    <name type="scientific">marine sediment metagenome</name>
    <dbReference type="NCBI Taxonomy" id="412755"/>
    <lineage>
        <taxon>unclassified sequences</taxon>
        <taxon>metagenomes</taxon>
        <taxon>ecological metagenomes</taxon>
    </lineage>
</organism>
<evidence type="ECO:0000259" key="1">
    <source>
        <dbReference type="Pfam" id="PF01568"/>
    </source>
</evidence>
<sequence length="60" mass="6347">TAWVTERIMPGVICIFEGAWYDPDEQGIDRGGCVNVLTKDAYSEGGASALNTALVQASKA</sequence>
<feature type="non-terminal residue" evidence="2">
    <location>
        <position position="1"/>
    </location>
</feature>
<dbReference type="Pfam" id="PF01568">
    <property type="entry name" value="Molydop_binding"/>
    <property type="match status" value="1"/>
</dbReference>
<gene>
    <name evidence="2" type="ORF">S12H4_43397</name>
</gene>
<name>X1UVF2_9ZZZZ</name>
<dbReference type="GO" id="GO:0016491">
    <property type="term" value="F:oxidoreductase activity"/>
    <property type="evidence" value="ECO:0007669"/>
    <property type="project" value="InterPro"/>
</dbReference>
<dbReference type="AlphaFoldDB" id="X1UVF2"/>
<reference evidence="2" key="1">
    <citation type="journal article" date="2014" name="Front. Microbiol.">
        <title>High frequency of phylogenetically diverse reductive dehalogenase-homologous genes in deep subseafloor sedimentary metagenomes.</title>
        <authorList>
            <person name="Kawai M."/>
            <person name="Futagami T."/>
            <person name="Toyoda A."/>
            <person name="Takaki Y."/>
            <person name="Nishi S."/>
            <person name="Hori S."/>
            <person name="Arai W."/>
            <person name="Tsubouchi T."/>
            <person name="Morono Y."/>
            <person name="Uchiyama I."/>
            <person name="Ito T."/>
            <person name="Fujiyama A."/>
            <person name="Inagaki F."/>
            <person name="Takami H."/>
        </authorList>
    </citation>
    <scope>NUCLEOTIDE SEQUENCE</scope>
    <source>
        <strain evidence="2">Expedition CK06-06</strain>
    </source>
</reference>
<proteinExistence type="predicted"/>
<dbReference type="GO" id="GO:0043546">
    <property type="term" value="F:molybdopterin cofactor binding"/>
    <property type="evidence" value="ECO:0007669"/>
    <property type="project" value="InterPro"/>
</dbReference>
<evidence type="ECO:0000313" key="2">
    <source>
        <dbReference type="EMBL" id="GAJ07577.1"/>
    </source>
</evidence>
<dbReference type="EMBL" id="BARW01026631">
    <property type="protein sequence ID" value="GAJ07577.1"/>
    <property type="molecule type" value="Genomic_DNA"/>
</dbReference>
<comment type="caution">
    <text evidence="2">The sequence shown here is derived from an EMBL/GenBank/DDBJ whole genome shotgun (WGS) entry which is preliminary data.</text>
</comment>
<dbReference type="InterPro" id="IPR009010">
    <property type="entry name" value="Asp_de-COase-like_dom_sf"/>
</dbReference>
<accession>X1UVF2</accession>
<dbReference type="Gene3D" id="2.40.40.20">
    <property type="match status" value="1"/>
</dbReference>
<feature type="domain" description="Molybdopterin dinucleotide-binding" evidence="1">
    <location>
        <begin position="2"/>
        <end position="44"/>
    </location>
</feature>
<dbReference type="InterPro" id="IPR006657">
    <property type="entry name" value="MoPterin_dinucl-bd_dom"/>
</dbReference>
<dbReference type="SUPFAM" id="SSF50692">
    <property type="entry name" value="ADC-like"/>
    <property type="match status" value="1"/>
</dbReference>
<protein>
    <recommendedName>
        <fullName evidence="1">Molybdopterin dinucleotide-binding domain-containing protein</fullName>
    </recommendedName>
</protein>